<reference evidence="2" key="1">
    <citation type="submission" date="2021-01" db="UniProtKB">
        <authorList>
            <consortium name="EnsemblMetazoa"/>
        </authorList>
    </citation>
    <scope>IDENTIFICATION</scope>
</reference>
<sequence>VATINTAPTVATINATPTVATINTAPTVATVNTAPTVATINAVPTVATINTTATVATINTAPTVATLYAAPTVATINTAPTVATINATPTVATINAAPTVATINTAPTVATINATPTVATINAAPTVATVNTAPTVATNNTAPTVATINATPTVTTGTDPYNICTGQNKLHHRILEAYLEKAREVKRDLFHREFPRNPKDLCRELKKFKKLFKALRSRKEMNYRQFFMLLPNAPHDEVNSLEFDNPMFDFLFKNVCKKVTRPKQGWEKDPDVTDFTNGAHCRRISINRNEVRHGPNYIVKSKFDRIKKSLSDSLLALGVPQAEIDSLGQPIRYGFVNPVSSFTGREKLLQEIYKKVDQSRQTVLQLVIHALAGNGK</sequence>
<evidence type="ECO:0000313" key="2">
    <source>
        <dbReference type="EnsemblMetazoa" id="CLYHEMP006757.1"/>
    </source>
</evidence>
<protein>
    <recommendedName>
        <fullName evidence="1">DZIP3-like HEPN domain-containing protein</fullName>
    </recommendedName>
</protein>
<accession>A0A7M5WRN4</accession>
<feature type="domain" description="DZIP3-like HEPN" evidence="1">
    <location>
        <begin position="198"/>
        <end position="328"/>
    </location>
</feature>
<name>A0A7M5WRN4_9CNID</name>
<dbReference type="EnsemblMetazoa" id="CLYHEMT006757.1">
    <property type="protein sequence ID" value="CLYHEMP006757.1"/>
    <property type="gene ID" value="CLYHEMG006757"/>
</dbReference>
<keyword evidence="3" id="KW-1185">Reference proteome</keyword>
<dbReference type="Pfam" id="PF18738">
    <property type="entry name" value="HEPN_DZIP3"/>
    <property type="match status" value="1"/>
</dbReference>
<evidence type="ECO:0000313" key="3">
    <source>
        <dbReference type="Proteomes" id="UP000594262"/>
    </source>
</evidence>
<dbReference type="OrthoDB" id="5978325at2759"/>
<dbReference type="InterPro" id="IPR041249">
    <property type="entry name" value="HEPN_DZIP3"/>
</dbReference>
<dbReference type="AlphaFoldDB" id="A0A7M5WRN4"/>
<organism evidence="2 3">
    <name type="scientific">Clytia hemisphaerica</name>
    <dbReference type="NCBI Taxonomy" id="252671"/>
    <lineage>
        <taxon>Eukaryota</taxon>
        <taxon>Metazoa</taxon>
        <taxon>Cnidaria</taxon>
        <taxon>Hydrozoa</taxon>
        <taxon>Hydroidolina</taxon>
        <taxon>Leptothecata</taxon>
        <taxon>Obeliida</taxon>
        <taxon>Clytiidae</taxon>
        <taxon>Clytia</taxon>
    </lineage>
</organism>
<evidence type="ECO:0000259" key="1">
    <source>
        <dbReference type="Pfam" id="PF18738"/>
    </source>
</evidence>
<proteinExistence type="predicted"/>
<dbReference type="Proteomes" id="UP000594262">
    <property type="component" value="Unplaced"/>
</dbReference>